<accession>A0AAW1THN0</accession>
<organism evidence="9 10">
    <name type="scientific">Apatococcus fuscideae</name>
    <dbReference type="NCBI Taxonomy" id="2026836"/>
    <lineage>
        <taxon>Eukaryota</taxon>
        <taxon>Viridiplantae</taxon>
        <taxon>Chlorophyta</taxon>
        <taxon>core chlorophytes</taxon>
        <taxon>Trebouxiophyceae</taxon>
        <taxon>Chlorellales</taxon>
        <taxon>Chlorellaceae</taxon>
        <taxon>Apatococcus</taxon>
    </lineage>
</organism>
<sequence>MSDQAAFGAHHSLNPQTRPPDLVISSSDEANPLYQDSAWTPQLTAAGQAVHLSGRRNPLWSPDVASPGVASERPPQMALAVTGPDVWPAVASAAQRLQETNAAAFCDVLQQQMTGQAGAAEALTGFSLACRTHAQDLRRQAAQQHRTLRAVQWQRHAAELDAEAATWSLLQHLQGNPDLLYPAGGELYELADANARASVGQRAAAVVAGNRRLNRVARLVAWLEDVAAFQLDQEDSEAERCGAINSFVAADGVWADTRQQQKQGQSRLHLSSSDKLITSLDPDAPVREGKDLAEEDAKQEGRLTAHLFRLLRCGRLHTASQLARQVSQPWRATSMAGGGLYGPLPLGQAAWDAAASDVDEAVAGEDENGCGASRALWKWACYQAAEKSAAAYQEHGGCRGGMMEAALYAALAGHLQCLLPLAASWEDLCWALSRCWLDCEVDRLLSSQPAPAQVTLEDLKGDLGECAAEVDMGVLSEGLSLLQGTWPLPRMMYQLPRTQAEVFDEAARRLAGQSAAASSAPTRHQRFQIQLALATEAEDPETHTELLTILLQTIYKQVLAQGMAEEAAEDMELLRFGAHLALALRDLADSAWNCTKPVADARLQAEEALLKHYLMHLVLSGQHDMVPLYACHVQPATREDSYMALMDLLSDHPIEAHIHVFHRSDVIFEEWLAHEPEAQLEADTMQRLATQYAGKARLATAHGPGYRARAMQWMCCSHDAPALWAALDQATCLFREFCLAGDGGTVAADFLIWLLDEREMVEAAASAVDTSDDFQLRHLAHSVETWIRYFGILRWMHRTLRSAQGFLAKGCSCREYRSWCGAWEALTAGSTSGADELGDMYSRAVRLAGLLLEFVQTGRFDALAAVSPSSQGLSNQMQLEVTSTEGPADARDLQSGRAFQRMARSDADSLAAALEAGMTAALAGADHLRDTLDFQVEATSSAAGEREPASLVRISMSWTNIEAAAAAARLLSLALKTALPPPSGPSQPAAGPLQVQNMHGCLEGQMLLCQALCYPSLLLHCAHLHQVLLQLGDDQHEESNQVYRTNSAAENCHLAANLRSIVLATTTGCWREAAKEGCKERRLQTKLL</sequence>
<name>A0AAW1THN0_9CHLO</name>
<dbReference type="Gene3D" id="1.10.3450.20">
    <property type="match status" value="1"/>
</dbReference>
<proteinExistence type="inferred from homology"/>
<keyword evidence="4 7" id="KW-0811">Translocation</keyword>
<comment type="subunit">
    <text evidence="7">Part of the nuclear pore complex (NPC).</text>
</comment>
<dbReference type="GO" id="GO:0031080">
    <property type="term" value="C:nuclear pore outer ring"/>
    <property type="evidence" value="ECO:0007669"/>
    <property type="project" value="TreeGrafter"/>
</dbReference>
<evidence type="ECO:0000256" key="5">
    <source>
        <dbReference type="ARBA" id="ARBA00023132"/>
    </source>
</evidence>
<dbReference type="EMBL" id="JALJOV010000034">
    <property type="protein sequence ID" value="KAK9868323.1"/>
    <property type="molecule type" value="Genomic_DNA"/>
</dbReference>
<dbReference type="PANTHER" id="PTHR13003">
    <property type="entry name" value="NUP107-RELATED"/>
    <property type="match status" value="1"/>
</dbReference>
<evidence type="ECO:0000256" key="6">
    <source>
        <dbReference type="ARBA" id="ARBA00023242"/>
    </source>
</evidence>
<dbReference type="GO" id="GO:0031965">
    <property type="term" value="C:nuclear membrane"/>
    <property type="evidence" value="ECO:0007669"/>
    <property type="project" value="UniProtKB-SubCell"/>
</dbReference>
<evidence type="ECO:0000313" key="9">
    <source>
        <dbReference type="EMBL" id="KAK9868323.1"/>
    </source>
</evidence>
<evidence type="ECO:0000313" key="10">
    <source>
        <dbReference type="Proteomes" id="UP001485043"/>
    </source>
</evidence>
<comment type="caution">
    <text evidence="9">The sequence shown here is derived from an EMBL/GenBank/DDBJ whole genome shotgun (WGS) entry which is preliminary data.</text>
</comment>
<comment type="similarity">
    <text evidence="7">Belongs to the nucleoporin Nup84/Nup107 family.</text>
</comment>
<evidence type="ECO:0000256" key="4">
    <source>
        <dbReference type="ARBA" id="ARBA00023010"/>
    </source>
</evidence>
<dbReference type="GO" id="GO:0006406">
    <property type="term" value="P:mRNA export from nucleus"/>
    <property type="evidence" value="ECO:0007669"/>
    <property type="project" value="TreeGrafter"/>
</dbReference>
<comment type="subcellular location">
    <subcellularLocation>
        <location evidence="7">Nucleus</location>
        <location evidence="7">Nuclear pore complex</location>
    </subcellularLocation>
    <subcellularLocation>
        <location evidence="7">Nucleus membrane</location>
    </subcellularLocation>
</comment>
<reference evidence="9 10" key="1">
    <citation type="journal article" date="2024" name="Nat. Commun.">
        <title>Phylogenomics reveals the evolutionary origins of lichenization in chlorophyte algae.</title>
        <authorList>
            <person name="Puginier C."/>
            <person name="Libourel C."/>
            <person name="Otte J."/>
            <person name="Skaloud P."/>
            <person name="Haon M."/>
            <person name="Grisel S."/>
            <person name="Petersen M."/>
            <person name="Berrin J.G."/>
            <person name="Delaux P.M."/>
            <person name="Dal Grande F."/>
            <person name="Keller J."/>
        </authorList>
    </citation>
    <scope>NUCLEOTIDE SEQUENCE [LARGE SCALE GENOMIC DNA]</scope>
    <source>
        <strain evidence="9 10">SAG 2523</strain>
    </source>
</reference>
<dbReference type="Proteomes" id="UP001485043">
    <property type="component" value="Unassembled WGS sequence"/>
</dbReference>
<comment type="function">
    <text evidence="7">Functions as a component of the nuclear pore complex (NPC).</text>
</comment>
<keyword evidence="5 7" id="KW-0906">Nuclear pore complex</keyword>
<protein>
    <recommendedName>
        <fullName evidence="7">Nuclear pore complex protein</fullName>
    </recommendedName>
</protein>
<dbReference type="GO" id="GO:0017056">
    <property type="term" value="F:structural constituent of nuclear pore"/>
    <property type="evidence" value="ECO:0007669"/>
    <property type="project" value="UniProtKB-UniRule"/>
</dbReference>
<feature type="region of interest" description="Disordered" evidence="8">
    <location>
        <begin position="1"/>
        <end position="28"/>
    </location>
</feature>
<keyword evidence="1 7" id="KW-0813">Transport</keyword>
<keyword evidence="2" id="KW-0509">mRNA transport</keyword>
<evidence type="ECO:0000256" key="8">
    <source>
        <dbReference type="SAM" id="MobiDB-lite"/>
    </source>
</evidence>
<dbReference type="PANTHER" id="PTHR13003:SF2">
    <property type="entry name" value="NUCLEAR PORE COMPLEX PROTEIN NUP107"/>
    <property type="match status" value="1"/>
</dbReference>
<gene>
    <name evidence="9" type="ORF">WJX84_000355</name>
</gene>
<dbReference type="GO" id="GO:0006606">
    <property type="term" value="P:protein import into nucleus"/>
    <property type="evidence" value="ECO:0007669"/>
    <property type="project" value="TreeGrafter"/>
</dbReference>
<evidence type="ECO:0000256" key="3">
    <source>
        <dbReference type="ARBA" id="ARBA00022927"/>
    </source>
</evidence>
<keyword evidence="7" id="KW-0472">Membrane</keyword>
<evidence type="ECO:0000256" key="1">
    <source>
        <dbReference type="ARBA" id="ARBA00022448"/>
    </source>
</evidence>
<evidence type="ECO:0000256" key="2">
    <source>
        <dbReference type="ARBA" id="ARBA00022816"/>
    </source>
</evidence>
<dbReference type="InterPro" id="IPR007252">
    <property type="entry name" value="Nup84/Nup107"/>
</dbReference>
<keyword evidence="10" id="KW-1185">Reference proteome</keyword>
<keyword evidence="3" id="KW-0653">Protein transport</keyword>
<dbReference type="GO" id="GO:0000973">
    <property type="term" value="P:post-transcriptional tethering of RNA polymerase II gene DNA at nuclear periphery"/>
    <property type="evidence" value="ECO:0007669"/>
    <property type="project" value="TreeGrafter"/>
</dbReference>
<keyword evidence="6 7" id="KW-0539">Nucleus</keyword>
<dbReference type="Pfam" id="PF04121">
    <property type="entry name" value="Nup84_Nup100"/>
    <property type="match status" value="1"/>
</dbReference>
<dbReference type="AlphaFoldDB" id="A0AAW1THN0"/>
<evidence type="ECO:0000256" key="7">
    <source>
        <dbReference type="RuleBase" id="RU365072"/>
    </source>
</evidence>